<gene>
    <name evidence="2" type="ORF">JAAARDRAFT_171946</name>
</gene>
<dbReference type="FunCoup" id="A0A067Q3H3">
    <property type="interactions" value="174"/>
</dbReference>
<dbReference type="PANTHER" id="PTHR13271">
    <property type="entry name" value="UNCHARACTERIZED PUTATIVE METHYLTRANSFERASE"/>
    <property type="match status" value="1"/>
</dbReference>
<dbReference type="STRING" id="933084.A0A067Q3H3"/>
<dbReference type="OrthoDB" id="441812at2759"/>
<dbReference type="HOGENOM" id="CLU_023001_0_0_1"/>
<dbReference type="AlphaFoldDB" id="A0A067Q3H3"/>
<reference evidence="3" key="1">
    <citation type="journal article" date="2014" name="Proc. Natl. Acad. Sci. U.S.A.">
        <title>Extensive sampling of basidiomycete genomes demonstrates inadequacy of the white-rot/brown-rot paradigm for wood decay fungi.</title>
        <authorList>
            <person name="Riley R."/>
            <person name="Salamov A.A."/>
            <person name="Brown D.W."/>
            <person name="Nagy L.G."/>
            <person name="Floudas D."/>
            <person name="Held B.W."/>
            <person name="Levasseur A."/>
            <person name="Lombard V."/>
            <person name="Morin E."/>
            <person name="Otillar R."/>
            <person name="Lindquist E.A."/>
            <person name="Sun H."/>
            <person name="LaButti K.M."/>
            <person name="Schmutz J."/>
            <person name="Jabbour D."/>
            <person name="Luo H."/>
            <person name="Baker S.E."/>
            <person name="Pisabarro A.G."/>
            <person name="Walton J.D."/>
            <person name="Blanchette R.A."/>
            <person name="Henrissat B."/>
            <person name="Martin F."/>
            <person name="Cullen D."/>
            <person name="Hibbett D.S."/>
            <person name="Grigoriev I.V."/>
        </authorList>
    </citation>
    <scope>NUCLEOTIDE SEQUENCE [LARGE SCALE GENOMIC DNA]</scope>
    <source>
        <strain evidence="3">MUCL 33604</strain>
    </source>
</reference>
<dbReference type="GO" id="GO:0016279">
    <property type="term" value="F:protein-lysine N-methyltransferase activity"/>
    <property type="evidence" value="ECO:0007669"/>
    <property type="project" value="TreeGrafter"/>
</dbReference>
<protein>
    <recommendedName>
        <fullName evidence="4">SET domain-containing protein</fullName>
    </recommendedName>
</protein>
<sequence length="598" mass="65780">MATPSKLAALLSWCDLNGVRIDPKIEVVCSDAAGIAARSKRGITTIGCPSTLVSIPKSAVLSVRSCTFARCITPVPYGHGAHLALALALYSELLQGQKSRWYGYLQSLPSEIVDIALFWSTYDRNPHVEHVDKEDALLAHAWIKGSEIENCMRDKESGENILEEIDTFYSTVGSPILAQLRLPISLEGFYHAYSLVSSRAFLVDAYHGLAMVPIADAFNHAQENHVHLESDYDVCVICGALDECPHDEDISDANGECLSASIEGQTPQMTGGVRNGQDTCEMVSNSPIPPSAEAFNTYGEGLSNAELLTSYGFILDDNEFDSVRWSLSDLRSLASGLGFGSRRDQSENAFGELLQLWTAIASAWPSFSEWNDSLLVYADDHLSQPSVQSLHLPWNPKTIRFTDKDKPPSSLLARDENAVDLEQYLCLNGDGKLSHHLWLWCALLALQLAGGRDVEVHDIGYLQQLANAQLEQEGMVFGRGGETMSFSDDNDGPTRRPCGVGVEPTKKRVGGDNQSVHDSNNDVAVLLPTIIGVVTALCDLRCHRVERARGMSSEELGQLLDKMPFEMRRTRMVITQVVVERSILESCMSTWKELEDVK</sequence>
<dbReference type="InParanoid" id="A0A067Q3H3"/>
<dbReference type="CDD" id="cd10527">
    <property type="entry name" value="SET_LSMT"/>
    <property type="match status" value="1"/>
</dbReference>
<dbReference type="Gene3D" id="3.90.1410.10">
    <property type="entry name" value="set domain protein methyltransferase, domain 1"/>
    <property type="match status" value="1"/>
</dbReference>
<dbReference type="InterPro" id="IPR046341">
    <property type="entry name" value="SET_dom_sf"/>
</dbReference>
<proteinExistence type="predicted"/>
<name>A0A067Q3H3_9AGAM</name>
<dbReference type="SUPFAM" id="SSF82199">
    <property type="entry name" value="SET domain"/>
    <property type="match status" value="1"/>
</dbReference>
<evidence type="ECO:0000256" key="1">
    <source>
        <dbReference type="SAM" id="MobiDB-lite"/>
    </source>
</evidence>
<dbReference type="Proteomes" id="UP000027265">
    <property type="component" value="Unassembled WGS sequence"/>
</dbReference>
<evidence type="ECO:0008006" key="4">
    <source>
        <dbReference type="Google" id="ProtNLM"/>
    </source>
</evidence>
<evidence type="ECO:0000313" key="3">
    <source>
        <dbReference type="Proteomes" id="UP000027265"/>
    </source>
</evidence>
<dbReference type="PANTHER" id="PTHR13271:SF34">
    <property type="entry name" value="N-LYSINE METHYLTRANSFERASE SETD6"/>
    <property type="match status" value="1"/>
</dbReference>
<feature type="region of interest" description="Disordered" evidence="1">
    <location>
        <begin position="485"/>
        <end position="514"/>
    </location>
</feature>
<dbReference type="GO" id="GO:0005634">
    <property type="term" value="C:nucleus"/>
    <property type="evidence" value="ECO:0007669"/>
    <property type="project" value="TreeGrafter"/>
</dbReference>
<evidence type="ECO:0000313" key="2">
    <source>
        <dbReference type="EMBL" id="KDQ61613.1"/>
    </source>
</evidence>
<dbReference type="InterPro" id="IPR050600">
    <property type="entry name" value="SETD3_SETD6_MTase"/>
</dbReference>
<organism evidence="2 3">
    <name type="scientific">Jaapia argillacea MUCL 33604</name>
    <dbReference type="NCBI Taxonomy" id="933084"/>
    <lineage>
        <taxon>Eukaryota</taxon>
        <taxon>Fungi</taxon>
        <taxon>Dikarya</taxon>
        <taxon>Basidiomycota</taxon>
        <taxon>Agaricomycotina</taxon>
        <taxon>Agaricomycetes</taxon>
        <taxon>Agaricomycetidae</taxon>
        <taxon>Jaapiales</taxon>
        <taxon>Jaapiaceae</taxon>
        <taxon>Jaapia</taxon>
    </lineage>
</organism>
<accession>A0A067Q3H3</accession>
<keyword evidence="3" id="KW-1185">Reference proteome</keyword>
<dbReference type="EMBL" id="KL197712">
    <property type="protein sequence ID" value="KDQ61613.1"/>
    <property type="molecule type" value="Genomic_DNA"/>
</dbReference>